<evidence type="ECO:0000256" key="8">
    <source>
        <dbReference type="ARBA" id="ARBA00023204"/>
    </source>
</evidence>
<dbReference type="InterPro" id="IPR013022">
    <property type="entry name" value="Xyl_isomerase-like_TIM-brl"/>
</dbReference>
<evidence type="ECO:0000313" key="11">
    <source>
        <dbReference type="EMBL" id="KAG8629211.1"/>
    </source>
</evidence>
<dbReference type="GO" id="GO:0003906">
    <property type="term" value="F:DNA-(apurinic or apyrimidinic site) endonuclease activity"/>
    <property type="evidence" value="ECO:0007669"/>
    <property type="project" value="TreeGrafter"/>
</dbReference>
<proteinExistence type="inferred from homology"/>
<comment type="similarity">
    <text evidence="2">Belongs to the AP endonuclease 2 family.</text>
</comment>
<feature type="region of interest" description="Disordered" evidence="9">
    <location>
        <begin position="1"/>
        <end position="52"/>
    </location>
</feature>
<dbReference type="PANTHER" id="PTHR21445:SF0">
    <property type="entry name" value="APURINIC-APYRIMIDINIC ENDONUCLEASE"/>
    <property type="match status" value="1"/>
</dbReference>
<feature type="region of interest" description="Disordered" evidence="9">
    <location>
        <begin position="67"/>
        <end position="131"/>
    </location>
</feature>
<keyword evidence="6" id="KW-0378">Hydrolase</keyword>
<dbReference type="GO" id="GO:0003677">
    <property type="term" value="F:DNA binding"/>
    <property type="evidence" value="ECO:0007669"/>
    <property type="project" value="InterPro"/>
</dbReference>
<dbReference type="FunFam" id="3.20.20.150:FF:000001">
    <property type="entry name" value="Probable endonuclease 4"/>
    <property type="match status" value="1"/>
</dbReference>
<feature type="region of interest" description="Disordered" evidence="9">
    <location>
        <begin position="153"/>
        <end position="196"/>
    </location>
</feature>
<sequence>MARKAVKPAVRDASSDLSPPPEAIAVPIETTATTNKGKKRKQGSGVDSAPATPAKVVIENETTAINGTGSVSKKKTKAVKSNGASARVEENNTTTPRGSRKRKAVTYIEVEDDSPTEAAPPPATKKSRTEKVVVKQTTASVTTTDALADECITHPIKKKRKPKADPEPAKEAPPTSIPADTPAPPTTEPVKKKRKTKAELQAAKEAAMIPLLPRTANHAYKIGAHVSASGGIHNAVVAANQIGGNAFALFMKSQRKWTNPPLFPDVAQQFVLNCEKLSYEQMKCVVPHGSYLVNLAHTDWDRTQQAYESFLDDLKRCEEVGIGLYNFHPGNVQGVSRGEALTHLAKNLNRAHKATRGVVTLLENMAAAGGNVIGCRFEELGEVIDQVEDKSRVGVCLDTCHAFAAGYDVKDKEGLTKVLDELDKQVGLKYLKALHMNDSKAPLGSGRDLHANIGTGFIGLKGFHAIMNEERLRGLPMVLETPTEMLDDEGNAVKDKDGLMSGEQKSVWAQEIKLLESLTGMDIESEEFKALETKLAGKGRKERARIQDQVDRRGEKKTKSKDGKKKKGKKDAQTSDEESDG</sequence>
<dbReference type="GO" id="GO:0008081">
    <property type="term" value="F:phosphoric diester hydrolase activity"/>
    <property type="evidence" value="ECO:0007669"/>
    <property type="project" value="TreeGrafter"/>
</dbReference>
<dbReference type="GO" id="GO:0006284">
    <property type="term" value="P:base-excision repair"/>
    <property type="evidence" value="ECO:0007669"/>
    <property type="project" value="TreeGrafter"/>
</dbReference>
<dbReference type="NCBIfam" id="TIGR00587">
    <property type="entry name" value="nfo"/>
    <property type="match status" value="1"/>
</dbReference>
<protein>
    <recommendedName>
        <fullName evidence="3">Apurinic-apyrimidinic endonuclease 1</fullName>
    </recommendedName>
</protein>
<reference evidence="11" key="1">
    <citation type="submission" date="2021-07" db="EMBL/GenBank/DDBJ databases">
        <title>Elsinoe batatas strain:CRI-CJ2 Genome sequencing and assembly.</title>
        <authorList>
            <person name="Huang L."/>
        </authorList>
    </citation>
    <scope>NUCLEOTIDE SEQUENCE</scope>
    <source>
        <strain evidence="11">CRI-CJ2</strain>
    </source>
</reference>
<dbReference type="GO" id="GO:0005634">
    <property type="term" value="C:nucleus"/>
    <property type="evidence" value="ECO:0007669"/>
    <property type="project" value="TreeGrafter"/>
</dbReference>
<evidence type="ECO:0000256" key="6">
    <source>
        <dbReference type="ARBA" id="ARBA00022801"/>
    </source>
</evidence>
<keyword evidence="7" id="KW-0862">Zinc</keyword>
<keyword evidence="5" id="KW-0227">DNA damage</keyword>
<dbReference type="Proteomes" id="UP000809789">
    <property type="component" value="Unassembled WGS sequence"/>
</dbReference>
<keyword evidence="12" id="KW-1185">Reference proteome</keyword>
<evidence type="ECO:0000259" key="10">
    <source>
        <dbReference type="Pfam" id="PF01261"/>
    </source>
</evidence>
<evidence type="ECO:0000256" key="7">
    <source>
        <dbReference type="ARBA" id="ARBA00022833"/>
    </source>
</evidence>
<dbReference type="SUPFAM" id="SSF51658">
    <property type="entry name" value="Xylose isomerase-like"/>
    <property type="match status" value="1"/>
</dbReference>
<dbReference type="PROSITE" id="PS51432">
    <property type="entry name" value="AP_NUCLEASE_F2_4"/>
    <property type="match status" value="1"/>
</dbReference>
<keyword evidence="8" id="KW-0234">DNA repair</keyword>
<dbReference type="GO" id="GO:0005739">
    <property type="term" value="C:mitochondrion"/>
    <property type="evidence" value="ECO:0007669"/>
    <property type="project" value="TreeGrafter"/>
</dbReference>
<dbReference type="InterPro" id="IPR036237">
    <property type="entry name" value="Xyl_isomerase-like_sf"/>
</dbReference>
<comment type="caution">
    <text evidence="11">The sequence shown here is derived from an EMBL/GenBank/DDBJ whole genome shotgun (WGS) entry which is preliminary data.</text>
</comment>
<dbReference type="InterPro" id="IPR001719">
    <property type="entry name" value="AP_endonuc_2"/>
</dbReference>
<organism evidence="11 12">
    <name type="scientific">Elsinoe batatas</name>
    <dbReference type="NCBI Taxonomy" id="2601811"/>
    <lineage>
        <taxon>Eukaryota</taxon>
        <taxon>Fungi</taxon>
        <taxon>Dikarya</taxon>
        <taxon>Ascomycota</taxon>
        <taxon>Pezizomycotina</taxon>
        <taxon>Dothideomycetes</taxon>
        <taxon>Dothideomycetidae</taxon>
        <taxon>Myriangiales</taxon>
        <taxon>Elsinoaceae</taxon>
        <taxon>Elsinoe</taxon>
    </lineage>
</organism>
<evidence type="ECO:0000313" key="12">
    <source>
        <dbReference type="Proteomes" id="UP000809789"/>
    </source>
</evidence>
<dbReference type="Gene3D" id="3.20.20.150">
    <property type="entry name" value="Divalent-metal-dependent TIM barrel enzymes"/>
    <property type="match status" value="1"/>
</dbReference>
<evidence type="ECO:0000256" key="5">
    <source>
        <dbReference type="ARBA" id="ARBA00022763"/>
    </source>
</evidence>
<name>A0A8K0L7K9_9PEZI</name>
<dbReference type="PROSITE" id="PS00731">
    <property type="entry name" value="AP_NUCLEASE_F2_3"/>
    <property type="match status" value="1"/>
</dbReference>
<dbReference type="PANTHER" id="PTHR21445">
    <property type="entry name" value="ENDONUCLEASE IV ENDODEOXYRIBONUCLEASE IV"/>
    <property type="match status" value="1"/>
</dbReference>
<dbReference type="OrthoDB" id="7663182at2759"/>
<feature type="domain" description="Xylose isomerase-like TIM barrel" evidence="10">
    <location>
        <begin position="238"/>
        <end position="493"/>
    </location>
</feature>
<dbReference type="InterPro" id="IPR018246">
    <property type="entry name" value="AP_endonuc_F2_Zn_BS"/>
</dbReference>
<evidence type="ECO:0000256" key="4">
    <source>
        <dbReference type="ARBA" id="ARBA00022723"/>
    </source>
</evidence>
<comment type="cofactor">
    <cofactor evidence="1">
        <name>Zn(2+)</name>
        <dbReference type="ChEBI" id="CHEBI:29105"/>
    </cofactor>
</comment>
<evidence type="ECO:0000256" key="3">
    <source>
        <dbReference type="ARBA" id="ARBA00021759"/>
    </source>
</evidence>
<dbReference type="HAMAP" id="MF_00152">
    <property type="entry name" value="Nfo"/>
    <property type="match status" value="1"/>
</dbReference>
<keyword evidence="4" id="KW-0479">Metal-binding</keyword>
<dbReference type="AlphaFoldDB" id="A0A8K0L7K9"/>
<dbReference type="CDD" id="cd00019">
    <property type="entry name" value="AP2Ec"/>
    <property type="match status" value="1"/>
</dbReference>
<dbReference type="PROSITE" id="PS00730">
    <property type="entry name" value="AP_NUCLEASE_F2_2"/>
    <property type="match status" value="1"/>
</dbReference>
<feature type="compositionally biased region" description="Basic residues" evidence="9">
    <location>
        <begin position="555"/>
        <end position="569"/>
    </location>
</feature>
<dbReference type="GO" id="GO:0008270">
    <property type="term" value="F:zinc ion binding"/>
    <property type="evidence" value="ECO:0007669"/>
    <property type="project" value="InterPro"/>
</dbReference>
<dbReference type="EMBL" id="JAESVG020000003">
    <property type="protein sequence ID" value="KAG8629211.1"/>
    <property type="molecule type" value="Genomic_DNA"/>
</dbReference>
<evidence type="ECO:0000256" key="9">
    <source>
        <dbReference type="SAM" id="MobiDB-lite"/>
    </source>
</evidence>
<feature type="compositionally biased region" description="Basic and acidic residues" evidence="9">
    <location>
        <begin position="544"/>
        <end position="554"/>
    </location>
</feature>
<dbReference type="Pfam" id="PF01261">
    <property type="entry name" value="AP_endonuc_2"/>
    <property type="match status" value="1"/>
</dbReference>
<gene>
    <name evidence="11" type="ORF">KVT40_003076</name>
</gene>
<dbReference type="SMART" id="SM00518">
    <property type="entry name" value="AP2Ec"/>
    <property type="match status" value="1"/>
</dbReference>
<accession>A0A8K0L7K9</accession>
<evidence type="ECO:0000256" key="2">
    <source>
        <dbReference type="ARBA" id="ARBA00005340"/>
    </source>
</evidence>
<feature type="region of interest" description="Disordered" evidence="9">
    <location>
        <begin position="534"/>
        <end position="581"/>
    </location>
</feature>
<evidence type="ECO:0000256" key="1">
    <source>
        <dbReference type="ARBA" id="ARBA00001947"/>
    </source>
</evidence>